<keyword evidence="2" id="KW-1185">Reference proteome</keyword>
<organism evidence="1 2">
    <name type="scientific">Paenibacillus arenilitoris</name>
    <dbReference type="NCBI Taxonomy" id="2772299"/>
    <lineage>
        <taxon>Bacteria</taxon>
        <taxon>Bacillati</taxon>
        <taxon>Bacillota</taxon>
        <taxon>Bacilli</taxon>
        <taxon>Bacillales</taxon>
        <taxon>Paenibacillaceae</taxon>
        <taxon>Paenibacillus</taxon>
    </lineage>
</organism>
<accession>A0A927H360</accession>
<dbReference type="InterPro" id="IPR027304">
    <property type="entry name" value="Trigger_fact/SurA_dom_sf"/>
</dbReference>
<dbReference type="RefSeq" id="WP_190857163.1">
    <property type="nucleotide sequence ID" value="NZ_JACXIY010000001.1"/>
</dbReference>
<dbReference type="EMBL" id="JACXIY010000001">
    <property type="protein sequence ID" value="MBD2866971.1"/>
    <property type="molecule type" value="Genomic_DNA"/>
</dbReference>
<dbReference type="Proteomes" id="UP000632125">
    <property type="component" value="Unassembled WGS sequence"/>
</dbReference>
<comment type="caution">
    <text evidence="1">The sequence shown here is derived from an EMBL/GenBank/DDBJ whole genome shotgun (WGS) entry which is preliminary data.</text>
</comment>
<protein>
    <submittedName>
        <fullName evidence="1">Uncharacterized protein</fullName>
    </submittedName>
</protein>
<gene>
    <name evidence="1" type="ORF">IDH41_00165</name>
</gene>
<sequence>MTQKNKRLLPNRMAIVICAFVLAAGLAIVGFVSSGESAEGPDEAIVVTVNGDPVTAVEFSRLLRKQRAAVIDDFKRTYGAEPDKGFWHTEFNGEVPADTAKQRALSEAVKLKLQLNLSKSYGIIQGTSYSDLLAEMEKENARRSAALHAGRPVYGPIRFDEHTFIDWYISKVLIELKEKLFSDAIAVTDKQLREHYEMIKDDWFRLEDSVRFHEISVSYTRDGLQSDRVKQKQAKERMEAVKQLLERGKTAEEAVNQLQSETGELELVFTEEHFNNDSARKYFKSQPELYEWLADPANADRVSAVIDNPAAGRYVLAKIVGRESGGYSSYEEQVRQVRNHYTDVKFDEYLNKLIDEAEVRVEDRYYKLSME</sequence>
<dbReference type="SUPFAM" id="SSF109998">
    <property type="entry name" value="Triger factor/SurA peptide-binding domain-like"/>
    <property type="match status" value="1"/>
</dbReference>
<dbReference type="AlphaFoldDB" id="A0A927H360"/>
<reference evidence="1" key="1">
    <citation type="submission" date="2020-09" db="EMBL/GenBank/DDBJ databases">
        <title>A novel bacterium of genus Paenibacillus, isolated from South China Sea.</title>
        <authorList>
            <person name="Huang H."/>
            <person name="Mo K."/>
            <person name="Hu Y."/>
        </authorList>
    </citation>
    <scope>NUCLEOTIDE SEQUENCE</scope>
    <source>
        <strain evidence="1">IB182493</strain>
    </source>
</reference>
<proteinExistence type="predicted"/>
<evidence type="ECO:0000313" key="1">
    <source>
        <dbReference type="EMBL" id="MBD2866971.1"/>
    </source>
</evidence>
<evidence type="ECO:0000313" key="2">
    <source>
        <dbReference type="Proteomes" id="UP000632125"/>
    </source>
</evidence>
<name>A0A927H360_9BACL</name>